<evidence type="ECO:0000313" key="12">
    <source>
        <dbReference type="EMBL" id="RSU03104.1"/>
    </source>
</evidence>
<evidence type="ECO:0000256" key="2">
    <source>
        <dbReference type="ARBA" id="ARBA00008226"/>
    </source>
</evidence>
<reference evidence="12 13" key="1">
    <citation type="submission" date="2017-05" db="EMBL/GenBank/DDBJ databases">
        <title>Vagococcus spp. assemblies.</title>
        <authorList>
            <person name="Gulvik C.A."/>
        </authorList>
    </citation>
    <scope>NUCLEOTIDE SEQUENCE [LARGE SCALE GENOMIC DNA]</scope>
    <source>
        <strain evidence="12 13">CCUG 41755</strain>
    </source>
</reference>
<keyword evidence="5 10" id="KW-0547">Nucleotide-binding</keyword>
<evidence type="ECO:0000313" key="13">
    <source>
        <dbReference type="Proteomes" id="UP000287101"/>
    </source>
</evidence>
<evidence type="ECO:0000256" key="1">
    <source>
        <dbReference type="ARBA" id="ARBA00004496"/>
    </source>
</evidence>
<keyword evidence="6 10" id="KW-0067">ATP-binding</keyword>
<evidence type="ECO:0000259" key="11">
    <source>
        <dbReference type="Pfam" id="PF05746"/>
    </source>
</evidence>
<dbReference type="EMBL" id="NGJY01000002">
    <property type="protein sequence ID" value="RSU03104.1"/>
    <property type="molecule type" value="Genomic_DNA"/>
</dbReference>
<evidence type="ECO:0000256" key="6">
    <source>
        <dbReference type="ARBA" id="ARBA00022840"/>
    </source>
</evidence>
<dbReference type="GO" id="GO:0006420">
    <property type="term" value="P:arginyl-tRNA aminoacylation"/>
    <property type="evidence" value="ECO:0007669"/>
    <property type="project" value="InterPro"/>
</dbReference>
<dbReference type="GO" id="GO:0005829">
    <property type="term" value="C:cytosol"/>
    <property type="evidence" value="ECO:0007669"/>
    <property type="project" value="TreeGrafter"/>
</dbReference>
<dbReference type="InterPro" id="IPR015944">
    <property type="entry name" value="Gly-tRNA-synth_bsu"/>
</dbReference>
<evidence type="ECO:0000256" key="3">
    <source>
        <dbReference type="ARBA" id="ARBA00022490"/>
    </source>
</evidence>
<dbReference type="PRINTS" id="PR01045">
    <property type="entry name" value="TRNASYNTHGB"/>
</dbReference>
<dbReference type="EC" id="6.1.1.14" evidence="10"/>
<comment type="subunit">
    <text evidence="10">Tetramer of two alpha and two beta subunits.</text>
</comment>
<comment type="caution">
    <text evidence="12">The sequence shown here is derived from an EMBL/GenBank/DDBJ whole genome shotgun (WGS) entry which is preliminary data.</text>
</comment>
<dbReference type="OrthoDB" id="9775440at2"/>
<evidence type="ECO:0000256" key="4">
    <source>
        <dbReference type="ARBA" id="ARBA00022598"/>
    </source>
</evidence>
<feature type="domain" description="DALR anticodon binding" evidence="11">
    <location>
        <begin position="585"/>
        <end position="685"/>
    </location>
</feature>
<keyword evidence="3 10" id="KW-0963">Cytoplasm</keyword>
<dbReference type="AlphaFoldDB" id="A0A430A7Q4"/>
<sequence>MAQNFLLEIGLEEMPAHVVSPSVAQLKDKTAAFLKDNRLDFESIETFSTPRRLGLRVNGLAEKQADIEEEAKGPAKKIALDDEGNWSKAAQGFVRGQGMTPEDIFFKEIKGVEYVHINKFIPGKEAKEVLAEMPSVIKSINFPVSMHWGSYDFKYIRPIHWLVALLGEEVVPFELLDIQTDRTSRGHRFLGQEASITSADTYEEDLRAQAVIVNSQERQDLIVAQMEALSVENNFKVIVDDELLEEVTNLVEYPTAFVGNFDQKYLDIPEEVLITSMKEHQRYFYVTNEVGQLMPHFVSVRNGNDAHIENVIKGNEKVLLARLEDAEFFFRDDKELTIAECVEKLKNVTFHEKIGSTYEKMQRTGAVAQILGQKLGLTADDLALLQRASEIYKFDLMTNMVGEFPELQGIMGEKYALMQGENPAVAKAIKEHYMPTSSEGDLPESELGAILAVADKLDSVMSFFNADMVPSGSNDPYGLRRQTYGIVRIVADREWDLPLIELYRDILETINKDSAKYGVTLSADVDSILDFIKARMKQFLSTKEIRHDIIEAVINTDEANLTTMSEAAHVLKASQSNDDFKPSIEALTRVMNLAKKGHELLEKGIHEEVEPKLFENEAEKNLHTAVAELETKAMDRTLSENYDALKALQPLIDAYFDETMVMAEDDSVKANRLRQLNKIAKIAKSIASLDLLVIK</sequence>
<gene>
    <name evidence="10" type="primary">glyS</name>
    <name evidence="12" type="ORF">CBF31_05140</name>
</gene>
<evidence type="ECO:0000256" key="8">
    <source>
        <dbReference type="ARBA" id="ARBA00023146"/>
    </source>
</evidence>
<dbReference type="NCBIfam" id="TIGR00211">
    <property type="entry name" value="glyS"/>
    <property type="match status" value="1"/>
</dbReference>
<keyword evidence="13" id="KW-1185">Reference proteome</keyword>
<dbReference type="Pfam" id="PF05746">
    <property type="entry name" value="DALR_1"/>
    <property type="match status" value="1"/>
</dbReference>
<dbReference type="InterPro" id="IPR006194">
    <property type="entry name" value="Gly-tRNA-synth_heterodimer"/>
</dbReference>
<keyword evidence="8 10" id="KW-0030">Aminoacyl-tRNA synthetase</keyword>
<dbReference type="PANTHER" id="PTHR30075:SF2">
    <property type="entry name" value="GLYCINE--TRNA LIGASE, CHLOROPLASTIC_MITOCHONDRIAL 2"/>
    <property type="match status" value="1"/>
</dbReference>
<dbReference type="InterPro" id="IPR008909">
    <property type="entry name" value="DALR_anticod-bd"/>
</dbReference>
<dbReference type="HAMAP" id="MF_00255">
    <property type="entry name" value="Gly_tRNA_synth_beta"/>
    <property type="match status" value="1"/>
</dbReference>
<dbReference type="SUPFAM" id="SSF109604">
    <property type="entry name" value="HD-domain/PDEase-like"/>
    <property type="match status" value="1"/>
</dbReference>
<evidence type="ECO:0000256" key="10">
    <source>
        <dbReference type="HAMAP-Rule" id="MF_00255"/>
    </source>
</evidence>
<dbReference type="GO" id="GO:0004814">
    <property type="term" value="F:arginine-tRNA ligase activity"/>
    <property type="evidence" value="ECO:0007669"/>
    <property type="project" value="InterPro"/>
</dbReference>
<organism evidence="12 13">
    <name type="scientific">Vagococcus fessus</name>
    <dbReference type="NCBI Taxonomy" id="120370"/>
    <lineage>
        <taxon>Bacteria</taxon>
        <taxon>Bacillati</taxon>
        <taxon>Bacillota</taxon>
        <taxon>Bacilli</taxon>
        <taxon>Lactobacillales</taxon>
        <taxon>Enterococcaceae</taxon>
        <taxon>Vagococcus</taxon>
    </lineage>
</organism>
<keyword evidence="7 10" id="KW-0648">Protein biosynthesis</keyword>
<dbReference type="Pfam" id="PF02092">
    <property type="entry name" value="tRNA_synt_2f"/>
    <property type="match status" value="1"/>
</dbReference>
<evidence type="ECO:0000256" key="5">
    <source>
        <dbReference type="ARBA" id="ARBA00022741"/>
    </source>
</evidence>
<dbReference type="Proteomes" id="UP000287101">
    <property type="component" value="Unassembled WGS sequence"/>
</dbReference>
<dbReference type="GO" id="GO:0006426">
    <property type="term" value="P:glycyl-tRNA aminoacylation"/>
    <property type="evidence" value="ECO:0007669"/>
    <property type="project" value="UniProtKB-UniRule"/>
</dbReference>
<proteinExistence type="inferred from homology"/>
<dbReference type="RefSeq" id="WP_126831318.1">
    <property type="nucleotide sequence ID" value="NZ_CBCRYB010000004.1"/>
</dbReference>
<evidence type="ECO:0000256" key="7">
    <source>
        <dbReference type="ARBA" id="ARBA00022917"/>
    </source>
</evidence>
<protein>
    <recommendedName>
        <fullName evidence="10">Glycine--tRNA ligase beta subunit</fullName>
        <ecNumber evidence="10">6.1.1.14</ecNumber>
    </recommendedName>
    <alternativeName>
        <fullName evidence="10">Glycyl-tRNA synthetase beta subunit</fullName>
        <shortName evidence="10">GlyRS</shortName>
    </alternativeName>
</protein>
<name>A0A430A7Q4_9ENTE</name>
<accession>A0A430A7Q4</accession>
<dbReference type="PROSITE" id="PS50861">
    <property type="entry name" value="AA_TRNA_LIGASE_II_GLYAB"/>
    <property type="match status" value="1"/>
</dbReference>
<dbReference type="GO" id="GO:0004820">
    <property type="term" value="F:glycine-tRNA ligase activity"/>
    <property type="evidence" value="ECO:0007669"/>
    <property type="project" value="UniProtKB-UniRule"/>
</dbReference>
<dbReference type="GO" id="GO:0005524">
    <property type="term" value="F:ATP binding"/>
    <property type="evidence" value="ECO:0007669"/>
    <property type="project" value="UniProtKB-UniRule"/>
</dbReference>
<comment type="subcellular location">
    <subcellularLocation>
        <location evidence="1 10">Cytoplasm</location>
    </subcellularLocation>
</comment>
<comment type="similarity">
    <text evidence="2 10">Belongs to the class-II aminoacyl-tRNA synthetase family.</text>
</comment>
<dbReference type="PANTHER" id="PTHR30075">
    <property type="entry name" value="GLYCYL-TRNA SYNTHETASE"/>
    <property type="match status" value="1"/>
</dbReference>
<keyword evidence="4 10" id="KW-0436">Ligase</keyword>
<comment type="catalytic activity">
    <reaction evidence="9 10">
        <text>tRNA(Gly) + glycine + ATP = glycyl-tRNA(Gly) + AMP + diphosphate</text>
        <dbReference type="Rhea" id="RHEA:16013"/>
        <dbReference type="Rhea" id="RHEA-COMP:9664"/>
        <dbReference type="Rhea" id="RHEA-COMP:9683"/>
        <dbReference type="ChEBI" id="CHEBI:30616"/>
        <dbReference type="ChEBI" id="CHEBI:33019"/>
        <dbReference type="ChEBI" id="CHEBI:57305"/>
        <dbReference type="ChEBI" id="CHEBI:78442"/>
        <dbReference type="ChEBI" id="CHEBI:78522"/>
        <dbReference type="ChEBI" id="CHEBI:456215"/>
        <dbReference type="EC" id="6.1.1.14"/>
    </reaction>
</comment>
<evidence type="ECO:0000256" key="9">
    <source>
        <dbReference type="ARBA" id="ARBA00047937"/>
    </source>
</evidence>